<dbReference type="GO" id="GO:0003677">
    <property type="term" value="F:DNA binding"/>
    <property type="evidence" value="ECO:0007669"/>
    <property type="project" value="UniProtKB-KW"/>
</dbReference>
<dbReference type="CDD" id="cd00167">
    <property type="entry name" value="SANT"/>
    <property type="match status" value="1"/>
</dbReference>
<feature type="region of interest" description="Disordered" evidence="5">
    <location>
        <begin position="132"/>
        <end position="153"/>
    </location>
</feature>
<keyword evidence="1" id="KW-0805">Transcription regulation</keyword>
<evidence type="ECO:0000256" key="3">
    <source>
        <dbReference type="ARBA" id="ARBA00023163"/>
    </source>
</evidence>
<dbReference type="InterPro" id="IPR001005">
    <property type="entry name" value="SANT/Myb"/>
</dbReference>
<evidence type="ECO:0000256" key="5">
    <source>
        <dbReference type="SAM" id="MobiDB-lite"/>
    </source>
</evidence>
<dbReference type="InterPro" id="IPR009057">
    <property type="entry name" value="Homeodomain-like_sf"/>
</dbReference>
<keyword evidence="9" id="KW-1185">Reference proteome</keyword>
<reference evidence="8 9" key="1">
    <citation type="submission" date="2024-03" db="EMBL/GenBank/DDBJ databases">
        <title>Complete genome sequence of the green alga Chloropicon roscoffensis RCC1871.</title>
        <authorList>
            <person name="Lemieux C."/>
            <person name="Pombert J.-F."/>
            <person name="Otis C."/>
            <person name="Turmel M."/>
        </authorList>
    </citation>
    <scope>NUCLEOTIDE SEQUENCE [LARGE SCALE GENOMIC DNA]</scope>
    <source>
        <strain evidence="8 9">RCC1871</strain>
    </source>
</reference>
<proteinExistence type="predicted"/>
<evidence type="ECO:0000256" key="1">
    <source>
        <dbReference type="ARBA" id="ARBA00023015"/>
    </source>
</evidence>
<dbReference type="SUPFAM" id="SSF46689">
    <property type="entry name" value="Homeodomain-like"/>
    <property type="match status" value="1"/>
</dbReference>
<feature type="domain" description="HTH myb-type" evidence="7">
    <location>
        <begin position="79"/>
        <end position="125"/>
    </location>
</feature>
<dbReference type="Pfam" id="PF00249">
    <property type="entry name" value="Myb_DNA-binding"/>
    <property type="match status" value="1"/>
</dbReference>
<evidence type="ECO:0000259" key="7">
    <source>
        <dbReference type="PROSITE" id="PS51294"/>
    </source>
</evidence>
<dbReference type="PANTHER" id="PTHR12802:SF173">
    <property type="entry name" value="MYB-LIKE PROTEIN K"/>
    <property type="match status" value="1"/>
</dbReference>
<organism evidence="8 9">
    <name type="scientific">Chloropicon roscoffensis</name>
    <dbReference type="NCBI Taxonomy" id="1461544"/>
    <lineage>
        <taxon>Eukaryota</taxon>
        <taxon>Viridiplantae</taxon>
        <taxon>Chlorophyta</taxon>
        <taxon>Chloropicophyceae</taxon>
        <taxon>Chloropicales</taxon>
        <taxon>Chloropicaceae</taxon>
        <taxon>Chloropicon</taxon>
    </lineage>
</organism>
<evidence type="ECO:0000313" key="8">
    <source>
        <dbReference type="EMBL" id="WZN62780.1"/>
    </source>
</evidence>
<evidence type="ECO:0000256" key="2">
    <source>
        <dbReference type="ARBA" id="ARBA00023125"/>
    </source>
</evidence>
<dbReference type="EMBL" id="CP151506">
    <property type="protein sequence ID" value="WZN62780.1"/>
    <property type="molecule type" value="Genomic_DNA"/>
</dbReference>
<evidence type="ECO:0000313" key="9">
    <source>
        <dbReference type="Proteomes" id="UP001472866"/>
    </source>
</evidence>
<dbReference type="PROSITE" id="PS51293">
    <property type="entry name" value="SANT"/>
    <property type="match status" value="1"/>
</dbReference>
<keyword evidence="4" id="KW-0539">Nucleus</keyword>
<accession>A0AAX4PB52</accession>
<feature type="compositionally biased region" description="Basic and acidic residues" evidence="5">
    <location>
        <begin position="132"/>
        <end position="143"/>
    </location>
</feature>
<keyword evidence="2" id="KW-0238">DNA-binding</keyword>
<protein>
    <submittedName>
        <fullName evidence="8">HTH myb-type domain-containing protein</fullName>
    </submittedName>
</protein>
<sequence>MAAVSETKGHAVHRVRPGTPVFSRTPTFDDFIESHEASRKSDALGAWAKASVNVVSVASAKSASKGARKAPGRRDSRYWTDAERSSFEEALKLFKTDYHAVAKHVKSRTAAQVRSHARKYYRKLIRDFEKKKRERMEDRRDPQPEALPEFSTNLLGGCDPGPAQFCEVDPDLEHLSPSSTAFDLGDAYVDLSAAHACHFHEVHQDYGQDDYSTSIDSFLPFMEGGGERSDSSHGWGGGCQVGLGEDCGQDLLSFSLDSDSVDMLALFLS</sequence>
<dbReference type="PROSITE" id="PS51294">
    <property type="entry name" value="HTH_MYB"/>
    <property type="match status" value="1"/>
</dbReference>
<dbReference type="AlphaFoldDB" id="A0AAX4PB52"/>
<evidence type="ECO:0000256" key="4">
    <source>
        <dbReference type="ARBA" id="ARBA00023242"/>
    </source>
</evidence>
<dbReference type="InterPro" id="IPR017930">
    <property type="entry name" value="Myb_dom"/>
</dbReference>
<feature type="domain" description="SANT" evidence="6">
    <location>
        <begin position="79"/>
        <end position="125"/>
    </location>
</feature>
<keyword evidence="3" id="KW-0804">Transcription</keyword>
<dbReference type="SMART" id="SM00717">
    <property type="entry name" value="SANT"/>
    <property type="match status" value="1"/>
</dbReference>
<evidence type="ECO:0000259" key="6">
    <source>
        <dbReference type="PROSITE" id="PS51293"/>
    </source>
</evidence>
<name>A0AAX4PB52_9CHLO</name>
<dbReference type="Gene3D" id="1.10.10.60">
    <property type="entry name" value="Homeodomain-like"/>
    <property type="match status" value="1"/>
</dbReference>
<gene>
    <name evidence="8" type="ORF">HKI87_06g43220</name>
</gene>
<dbReference type="PANTHER" id="PTHR12802">
    <property type="entry name" value="SWI/SNF COMPLEX-RELATED"/>
    <property type="match status" value="1"/>
</dbReference>
<dbReference type="Proteomes" id="UP001472866">
    <property type="component" value="Chromosome 06"/>
</dbReference>
<dbReference type="InterPro" id="IPR017884">
    <property type="entry name" value="SANT_dom"/>
</dbReference>